<evidence type="ECO:0000313" key="7">
    <source>
        <dbReference type="Proteomes" id="UP000002743"/>
    </source>
</evidence>
<evidence type="ECO:0000259" key="4">
    <source>
        <dbReference type="SMART" id="SM01359"/>
    </source>
</evidence>
<evidence type="ECO:0000313" key="6">
    <source>
        <dbReference type="EMBL" id="ACT50322.1"/>
    </source>
</evidence>
<dbReference type="OrthoDB" id="9767116at2"/>
<feature type="domain" description="Alpha-2-macroglobulin" evidence="5">
    <location>
        <begin position="1234"/>
        <end position="1324"/>
    </location>
</feature>
<dbReference type="Proteomes" id="UP000002743">
    <property type="component" value="Chromosome"/>
</dbReference>
<dbReference type="InterPro" id="IPR002890">
    <property type="entry name" value="MG2"/>
</dbReference>
<dbReference type="InterPro" id="IPR011625">
    <property type="entry name" value="A2M_N_BRD"/>
</dbReference>
<dbReference type="SUPFAM" id="SSF48239">
    <property type="entry name" value="Terpenoid cyclases/Protein prenyltransferases"/>
    <property type="match status" value="1"/>
</dbReference>
<protein>
    <submittedName>
        <fullName evidence="6">Alpha-2-macroglobulin domain protein</fullName>
    </submittedName>
</protein>
<dbReference type="InterPro" id="IPR041246">
    <property type="entry name" value="Bact_MG10"/>
</dbReference>
<dbReference type="SMART" id="SM01359">
    <property type="entry name" value="A2M_N_2"/>
    <property type="match status" value="1"/>
</dbReference>
<evidence type="ECO:0000256" key="2">
    <source>
        <dbReference type="ARBA" id="ARBA00022729"/>
    </source>
</evidence>
<dbReference type="EMBL" id="CP001674">
    <property type="protein sequence ID" value="ACT50322.1"/>
    <property type="molecule type" value="Genomic_DNA"/>
</dbReference>
<reference evidence="7" key="1">
    <citation type="submission" date="2009-07" db="EMBL/GenBank/DDBJ databases">
        <title>Complete sequence of chromosome of Methylovorus sp. SIP3-4.</title>
        <authorList>
            <person name="Lucas S."/>
            <person name="Copeland A."/>
            <person name="Lapidus A."/>
            <person name="Glavina del Rio T."/>
            <person name="Tice H."/>
            <person name="Bruce D."/>
            <person name="Goodwin L."/>
            <person name="Pitluck S."/>
            <person name="Clum A."/>
            <person name="Larimer F."/>
            <person name="Land M."/>
            <person name="Hauser L."/>
            <person name="Kyrpides N."/>
            <person name="Mikhailova N."/>
            <person name="Kayluzhnaya M."/>
            <person name="Chistoserdova L."/>
        </authorList>
    </citation>
    <scope>NUCLEOTIDE SEQUENCE [LARGE SCALE GENOMIC DNA]</scope>
    <source>
        <strain evidence="7">SIP3-4</strain>
    </source>
</reference>
<dbReference type="Pfam" id="PF01835">
    <property type="entry name" value="MG2"/>
    <property type="match status" value="1"/>
</dbReference>
<dbReference type="InterPro" id="IPR001599">
    <property type="entry name" value="Macroglobln_a2"/>
</dbReference>
<evidence type="ECO:0000256" key="1">
    <source>
        <dbReference type="ARBA" id="ARBA00010556"/>
    </source>
</evidence>
<gene>
    <name evidence="6" type="ordered locus">Msip34_1075</name>
</gene>
<dbReference type="Gene3D" id="1.50.10.20">
    <property type="match status" value="1"/>
</dbReference>
<evidence type="ECO:0000259" key="5">
    <source>
        <dbReference type="SMART" id="SM01360"/>
    </source>
</evidence>
<proteinExistence type="inferred from homology"/>
<accession>C6XCP7</accession>
<dbReference type="InterPro" id="IPR041203">
    <property type="entry name" value="Bact_A2M_MG5"/>
</dbReference>
<dbReference type="InterPro" id="IPR008930">
    <property type="entry name" value="Terpenoid_cyclase/PrenylTrfase"/>
</dbReference>
<dbReference type="PANTHER" id="PTHR40094">
    <property type="entry name" value="ALPHA-2-MACROGLOBULIN HOMOLOG"/>
    <property type="match status" value="1"/>
</dbReference>
<dbReference type="HOGENOM" id="CLU_233129_0_0_4"/>
<dbReference type="STRING" id="582744.Msip34_1075"/>
<dbReference type="Pfam" id="PF17973">
    <property type="entry name" value="bMG10"/>
    <property type="match status" value="1"/>
</dbReference>
<dbReference type="Pfam" id="PF00207">
    <property type="entry name" value="A2M"/>
    <property type="match status" value="1"/>
</dbReference>
<dbReference type="GO" id="GO:0004866">
    <property type="term" value="F:endopeptidase inhibitor activity"/>
    <property type="evidence" value="ECO:0007669"/>
    <property type="project" value="InterPro"/>
</dbReference>
<reference evidence="6 7" key="2">
    <citation type="journal article" date="2011" name="J. Bacteriol.">
        <title>Genomes of three methylotrophs from a single niche uncover genetic and metabolic divergence of Methylophilaceae.</title>
        <authorList>
            <person name="Lapidus A."/>
            <person name="Clum A."/>
            <person name="Labutti K."/>
            <person name="Kaluzhnaya M.G."/>
            <person name="Lim S."/>
            <person name="Beck D.A."/>
            <person name="Glavina Del Rio T."/>
            <person name="Nolan M."/>
            <person name="Mavromatis K."/>
            <person name="Huntemann M."/>
            <person name="Lucas S."/>
            <person name="Lidstrom M.E."/>
            <person name="Ivanova N."/>
            <person name="Chistoserdova L."/>
        </authorList>
    </citation>
    <scope>NUCLEOTIDE SEQUENCE [LARGE SCALE GENOMIC DNA]</scope>
    <source>
        <strain evidence="6 7">SIP3-4</strain>
    </source>
</reference>
<dbReference type="Pfam" id="PF07703">
    <property type="entry name" value="A2M_BRD"/>
    <property type="match status" value="1"/>
</dbReference>
<evidence type="ECO:0000256" key="3">
    <source>
        <dbReference type="SAM" id="SignalP"/>
    </source>
</evidence>
<keyword evidence="2 3" id="KW-0732">Signal</keyword>
<dbReference type="Pfam" id="PF11974">
    <property type="entry name" value="bMG3"/>
    <property type="match status" value="1"/>
</dbReference>
<feature type="signal peptide" evidence="3">
    <location>
        <begin position="1"/>
        <end position="22"/>
    </location>
</feature>
<dbReference type="Pfam" id="PF17972">
    <property type="entry name" value="bMG5"/>
    <property type="match status" value="1"/>
</dbReference>
<sequence length="1911" mass="211682" precursor="true">MLKISSMFVLLSGLLMHGLASAAVEVRDFSPQGEVRKVNQATAIFNVDMVKLGDVEAAAPFDIDCPVSGEGRWQDSRTWVYRLSDKLDAGAQCQFTPRRDLKSLDGEAYAGTIPFRFFMAGPWLKHVLPESYNPIEEDQVFIVETPFAIKPQSAEQHAWCAPEGVSERIPVRTLSAAQLKTALQTLQLDMSSPALGLRCQRPLAPGSRMQLVWDAGIESMSGGKSTQRESVTYQVRPVFRAELSCTREKPNAPCSPLSDIELRFSESVSLAQLEQIRLVGAGKSQAPMEISPARAKALNAQRPGAASSYHVAEQDQLSSVLFKGPFKPGAAYELTLPRNLRDASGRTLSNASSFPLKLRTSPLPPLAKFAANFGVLELKEGGVLPVTIRNMESRIGMRVLRQQDPEVALQVMADLRRFESQIREVSKPSPRMKQRTLYGDTVEEFRPYTDMLYPRELSFLEGRNDTAPERAMPRPANGKAFEVVGIPLQKPGFYVVEIRSQVLGNALLSESKPMYVRSQALVTDMAVHLKTGRDNSLVWVTSLSSGKPVPGADVALLDCQGHRFWQGKTDAQGIAGYPEALPEHHKCPGAWVYFATARLGEDFSFVQSDWDRGIEPWRFNVRTWAPQQGLKMQTILDRTMLRAGETVSMKHIARMEDFRGFRYPNESLPDSVTLELIGGDYSVDMPLEWDARGDAITQWQIPEDAPIGSYGIKMAGQWDYVGQFRVSEFRLPAYKGSVQSEKMRYAGASAIPVRLSLNYLNGGAASGQQVQVSAMLNAGQYSFADYPDFSFGARLRGEPLQKLVLDRQAVKLDRLGSGRLQVPVTAVGNAAGQPLQLQTEMTFTDPNGEIQTLAGSTDIWPASLALGLQVKDWAGMQARRKVQAVVLDTAGKPRAGVKVTLHGERKWDFVHRKRILGGFYSYETEQGSEDLGTLCQGVSDAQGLVQCQVDIKGSGRIALTARAVDDAGRPMVAESGFWVSDAADIWYAQGDQDRMEVIPEKREYKVGETARLQVHTPFHQATALIAVEREGIIKTMVRTLYRRNAVVEIPIEDSWGPNVYVSVLAVRGRLTEVPWYSFFQWGWHSPVDWWQAWRDGMPQPTALVDLGKPAFKFGLTHIAVGTDGARLKVDVQTDKQEYRPRDMVTAKIKVRLPNGKPAPAGAEVALVAVDRALLELSPNSSWNLLDNMMDERAYLINTASAQMQVVGKRHYGKKALPAGGGGGKFATRELFNTLLYWNPRVKLDNQGMATVRFRVNDALTAFKVVAIADVEQGYFGTGQAEIVSRQALQLTSGLPPMVRENDRYQAIITLRNTTAKPMSLKLNARTEQKQWTSQAVTLAAGAAQELRWPVEVPDNSTSQRWTIEALDDQGKPLDRLEIPQKVLPRVPVTVQQASFMQLEQPLNLPTTLPAGAIPGKGGLQLKLSASLGQQTAGIERYFNAYPFNCLEQQTSIATGLMDPTRWQTIAKQLAGYQDAQGYLAYFPGMAYGSDALTAYVLTMAYENAVTLPPSVEQGMRTALLDFVEGRSQPHGWYGGSNRYLNERRLSALAALSYTGSVHGRSLDAFEFKPIQMPTTSLIDWYAILRHVPDASQRDERLQQVSRELRNRLQNVGGRLSFDGEENDAWWWAMVDGEVNATRLTALLMDDPAWKADMPAMLRGALMRQQKGHWHTTLANAWGRLALQKFSRQFESEPVSGLTQATLGTQQKRYDWPAQAAATGPDATAASLFLPWASAPTSNLQVTHTGTGKPWLNLLVTAAIPDKPASNGYRIQRRVTAIEQKVPGQWSRGDLMRIRVDVDSQHDLSWVVLTDPIPAGASILGNTARDSRIAQTGENQAGENKANEDSLAPSYTERGLAFFRAYYEFAPQGHFWYEYTLRLNNPGTFSLPPTRVEAMYAPEVFGQLPNAKLDVR</sequence>
<dbReference type="eggNOG" id="COG2373">
    <property type="taxonomic scope" value="Bacteria"/>
</dbReference>
<comment type="similarity">
    <text evidence="1">Belongs to the protease inhibitor I39 (alpha-2-macroglobulin) family. Bacterial alpha-2-macroglobulin subfamily.</text>
</comment>
<dbReference type="KEGG" id="mei:Msip34_1075"/>
<feature type="domain" description="Alpha-2-macroglobulin bait region" evidence="4">
    <location>
        <begin position="995"/>
        <end position="1176"/>
    </location>
</feature>
<dbReference type="PANTHER" id="PTHR40094:SF1">
    <property type="entry name" value="UBIQUITIN DOMAIN-CONTAINING PROTEIN"/>
    <property type="match status" value="1"/>
</dbReference>
<name>C6XCP7_METGS</name>
<dbReference type="RefSeq" id="WP_015829842.1">
    <property type="nucleotide sequence ID" value="NC_012969.1"/>
</dbReference>
<dbReference type="InterPro" id="IPR021868">
    <property type="entry name" value="Alpha_2_Macroglob_MG3"/>
</dbReference>
<dbReference type="InterPro" id="IPR051802">
    <property type="entry name" value="YfhM-like"/>
</dbReference>
<feature type="chain" id="PRO_5002973871" evidence="3">
    <location>
        <begin position="23"/>
        <end position="1911"/>
    </location>
</feature>
<dbReference type="SMART" id="SM01360">
    <property type="entry name" value="A2M"/>
    <property type="match status" value="1"/>
</dbReference>
<keyword evidence="7" id="KW-1185">Reference proteome</keyword>
<organism evidence="6 7">
    <name type="scientific">Methylovorus glucosotrophus (strain SIP3-4)</name>
    <dbReference type="NCBI Taxonomy" id="582744"/>
    <lineage>
        <taxon>Bacteria</taxon>
        <taxon>Pseudomonadati</taxon>
        <taxon>Pseudomonadota</taxon>
        <taxon>Betaproteobacteria</taxon>
        <taxon>Nitrosomonadales</taxon>
        <taxon>Methylophilaceae</taxon>
        <taxon>Methylovorus</taxon>
    </lineage>
</organism>